<evidence type="ECO:0000256" key="1">
    <source>
        <dbReference type="SAM" id="Coils"/>
    </source>
</evidence>
<keyword evidence="1" id="KW-0175">Coiled coil</keyword>
<organism evidence="3">
    <name type="scientific">Siphoviridae sp. ctyU16</name>
    <dbReference type="NCBI Taxonomy" id="2827976"/>
    <lineage>
        <taxon>Viruses</taxon>
        <taxon>Duplodnaviria</taxon>
        <taxon>Heunggongvirae</taxon>
        <taxon>Uroviricota</taxon>
        <taxon>Caudoviricetes</taxon>
    </lineage>
</organism>
<feature type="transmembrane region" description="Helical" evidence="2">
    <location>
        <begin position="165"/>
        <end position="184"/>
    </location>
</feature>
<keyword evidence="2" id="KW-1133">Transmembrane helix</keyword>
<name>A0A8S5TNU9_9CAUD</name>
<protein>
    <submittedName>
        <fullName evidence="3">Uncharacterized protein</fullName>
    </submittedName>
</protein>
<dbReference type="EMBL" id="BK032868">
    <property type="protein sequence ID" value="DAF64812.1"/>
    <property type="molecule type" value="Genomic_DNA"/>
</dbReference>
<keyword evidence="2" id="KW-0472">Membrane</keyword>
<evidence type="ECO:0000313" key="3">
    <source>
        <dbReference type="EMBL" id="DAF64812.1"/>
    </source>
</evidence>
<keyword evidence="2" id="KW-0812">Transmembrane</keyword>
<sequence length="200" mass="23016">MNRVINTSCKLLFFVLVTMCVGCRTKKSVAIESVKQTYNSEQVTTERNEKHISLIDTTNIDELTSVIREFVFEVPCLEDSSAANANVGNKVPMVEYKADGSIIINRGLKSIKERIENHRNEKRGLSEEKDSTVNKQTNTKVNFTENKRHKDKHVEQVQIAEPFRWWQIIMGLLVLSIVVFGLKFKPSIKGFLLKIFNRRK</sequence>
<evidence type="ECO:0000256" key="2">
    <source>
        <dbReference type="SAM" id="Phobius"/>
    </source>
</evidence>
<reference evidence="3" key="1">
    <citation type="journal article" date="2021" name="Proc. Natl. Acad. Sci. U.S.A.">
        <title>A Catalog of Tens of Thousands of Viruses from Human Metagenomes Reveals Hidden Associations with Chronic Diseases.</title>
        <authorList>
            <person name="Tisza M.J."/>
            <person name="Buck C.B."/>
        </authorList>
    </citation>
    <scope>NUCLEOTIDE SEQUENCE</scope>
    <source>
        <strain evidence="3">CtyU16</strain>
    </source>
</reference>
<proteinExistence type="predicted"/>
<accession>A0A8S5TNU9</accession>
<feature type="coiled-coil region" evidence="1">
    <location>
        <begin position="108"/>
        <end position="135"/>
    </location>
</feature>